<evidence type="ECO:0000256" key="1">
    <source>
        <dbReference type="SAM" id="MobiDB-lite"/>
    </source>
</evidence>
<dbReference type="Proteomes" id="UP000244005">
    <property type="component" value="Unassembled WGS sequence"/>
</dbReference>
<accession>A0A2R6VXY7</accession>
<feature type="compositionally biased region" description="Polar residues" evidence="1">
    <location>
        <begin position="71"/>
        <end position="83"/>
    </location>
</feature>
<dbReference type="AlphaFoldDB" id="A0A2R6VXY7"/>
<sequence>MRMCCSTDEQAGTVLEYFITVFQQSQTQLPDLLYCIDPVLSTHMEWSLCCRLWFSTSPAKPRLGNPDKSASKPSNRHSASLIH</sequence>
<name>A0A2R6VXY7_MARPO</name>
<gene>
    <name evidence="2" type="ORF">MARPO_1721s0001</name>
</gene>
<keyword evidence="3" id="KW-1185">Reference proteome</keyword>
<proteinExistence type="predicted"/>
<dbReference type="EMBL" id="KZ774020">
    <property type="protein sequence ID" value="PTQ26430.1"/>
    <property type="molecule type" value="Genomic_DNA"/>
</dbReference>
<protein>
    <submittedName>
        <fullName evidence="2">Uncharacterized protein</fullName>
    </submittedName>
</protein>
<feature type="region of interest" description="Disordered" evidence="1">
    <location>
        <begin position="58"/>
        <end position="83"/>
    </location>
</feature>
<reference evidence="3" key="1">
    <citation type="journal article" date="2017" name="Cell">
        <title>Insights into land plant evolution garnered from the Marchantia polymorpha genome.</title>
        <authorList>
            <person name="Bowman J.L."/>
            <person name="Kohchi T."/>
            <person name="Yamato K.T."/>
            <person name="Jenkins J."/>
            <person name="Shu S."/>
            <person name="Ishizaki K."/>
            <person name="Yamaoka S."/>
            <person name="Nishihama R."/>
            <person name="Nakamura Y."/>
            <person name="Berger F."/>
            <person name="Adam C."/>
            <person name="Aki S.S."/>
            <person name="Althoff F."/>
            <person name="Araki T."/>
            <person name="Arteaga-Vazquez M.A."/>
            <person name="Balasubrmanian S."/>
            <person name="Barry K."/>
            <person name="Bauer D."/>
            <person name="Boehm C.R."/>
            <person name="Briginshaw L."/>
            <person name="Caballero-Perez J."/>
            <person name="Catarino B."/>
            <person name="Chen F."/>
            <person name="Chiyoda S."/>
            <person name="Chovatia M."/>
            <person name="Davies K.M."/>
            <person name="Delmans M."/>
            <person name="Demura T."/>
            <person name="Dierschke T."/>
            <person name="Dolan L."/>
            <person name="Dorantes-Acosta A.E."/>
            <person name="Eklund D.M."/>
            <person name="Florent S.N."/>
            <person name="Flores-Sandoval E."/>
            <person name="Fujiyama A."/>
            <person name="Fukuzawa H."/>
            <person name="Galik B."/>
            <person name="Grimanelli D."/>
            <person name="Grimwood J."/>
            <person name="Grossniklaus U."/>
            <person name="Hamada T."/>
            <person name="Haseloff J."/>
            <person name="Hetherington A.J."/>
            <person name="Higo A."/>
            <person name="Hirakawa Y."/>
            <person name="Hundley H.N."/>
            <person name="Ikeda Y."/>
            <person name="Inoue K."/>
            <person name="Inoue S.I."/>
            <person name="Ishida S."/>
            <person name="Jia Q."/>
            <person name="Kakita M."/>
            <person name="Kanazawa T."/>
            <person name="Kawai Y."/>
            <person name="Kawashima T."/>
            <person name="Kennedy M."/>
            <person name="Kinose K."/>
            <person name="Kinoshita T."/>
            <person name="Kohara Y."/>
            <person name="Koide E."/>
            <person name="Komatsu K."/>
            <person name="Kopischke S."/>
            <person name="Kubo M."/>
            <person name="Kyozuka J."/>
            <person name="Lagercrantz U."/>
            <person name="Lin S.S."/>
            <person name="Lindquist E."/>
            <person name="Lipzen A.M."/>
            <person name="Lu C.W."/>
            <person name="De Luna E."/>
            <person name="Martienssen R.A."/>
            <person name="Minamino N."/>
            <person name="Mizutani M."/>
            <person name="Mizutani M."/>
            <person name="Mochizuki N."/>
            <person name="Monte I."/>
            <person name="Mosher R."/>
            <person name="Nagasaki H."/>
            <person name="Nakagami H."/>
            <person name="Naramoto S."/>
            <person name="Nishitani K."/>
            <person name="Ohtani M."/>
            <person name="Okamoto T."/>
            <person name="Okumura M."/>
            <person name="Phillips J."/>
            <person name="Pollak B."/>
            <person name="Reinders A."/>
            <person name="Rovekamp M."/>
            <person name="Sano R."/>
            <person name="Sawa S."/>
            <person name="Schmid M.W."/>
            <person name="Shirakawa M."/>
            <person name="Solano R."/>
            <person name="Spunde A."/>
            <person name="Suetsugu N."/>
            <person name="Sugano S."/>
            <person name="Sugiyama A."/>
            <person name="Sun R."/>
            <person name="Suzuki Y."/>
            <person name="Takenaka M."/>
            <person name="Takezawa D."/>
            <person name="Tomogane H."/>
            <person name="Tsuzuki M."/>
            <person name="Ueda T."/>
            <person name="Umeda M."/>
            <person name="Ward J.M."/>
            <person name="Watanabe Y."/>
            <person name="Yazaki K."/>
            <person name="Yokoyama R."/>
            <person name="Yoshitake Y."/>
            <person name="Yotsui I."/>
            <person name="Zachgo S."/>
            <person name="Schmutz J."/>
        </authorList>
    </citation>
    <scope>NUCLEOTIDE SEQUENCE [LARGE SCALE GENOMIC DNA]</scope>
    <source>
        <strain evidence="3">Tak-1</strain>
    </source>
</reference>
<evidence type="ECO:0000313" key="2">
    <source>
        <dbReference type="EMBL" id="PTQ26430.1"/>
    </source>
</evidence>
<organism evidence="2 3">
    <name type="scientific">Marchantia polymorpha</name>
    <name type="common">Common liverwort</name>
    <name type="synonym">Marchantia aquatica</name>
    <dbReference type="NCBI Taxonomy" id="3197"/>
    <lineage>
        <taxon>Eukaryota</taxon>
        <taxon>Viridiplantae</taxon>
        <taxon>Streptophyta</taxon>
        <taxon>Embryophyta</taxon>
        <taxon>Marchantiophyta</taxon>
        <taxon>Marchantiopsida</taxon>
        <taxon>Marchantiidae</taxon>
        <taxon>Marchantiales</taxon>
        <taxon>Marchantiaceae</taxon>
        <taxon>Marchantia</taxon>
    </lineage>
</organism>
<evidence type="ECO:0000313" key="3">
    <source>
        <dbReference type="Proteomes" id="UP000244005"/>
    </source>
</evidence>